<dbReference type="Proteomes" id="UP000285532">
    <property type="component" value="Unassembled WGS sequence"/>
</dbReference>
<gene>
    <name evidence="2" type="ORF">FAM18172_02872</name>
    <name evidence="1" type="ORF">QUF16_11295</name>
</gene>
<protein>
    <submittedName>
        <fullName evidence="1">Head-tail connector protein</fullName>
    </submittedName>
    <submittedName>
        <fullName evidence="2">Putative phage protein (Possible DNA packaging)</fullName>
    </submittedName>
</protein>
<evidence type="ECO:0000313" key="1">
    <source>
        <dbReference type="EMBL" id="MDM7454939.1"/>
    </source>
</evidence>
<name>A0A422M3S7_LACPA</name>
<dbReference type="Pfam" id="PF05135">
    <property type="entry name" value="Phage_connect_1"/>
    <property type="match status" value="1"/>
</dbReference>
<evidence type="ECO:0000313" key="3">
    <source>
        <dbReference type="Proteomes" id="UP000285532"/>
    </source>
</evidence>
<dbReference type="NCBIfam" id="TIGR01560">
    <property type="entry name" value="put_DNA_pack"/>
    <property type="match status" value="1"/>
</dbReference>
<proteinExistence type="predicted"/>
<dbReference type="CDD" id="cd08054">
    <property type="entry name" value="gp6"/>
    <property type="match status" value="1"/>
</dbReference>
<dbReference type="InterPro" id="IPR021146">
    <property type="entry name" value="Phage_gp6-like_head-tail"/>
</dbReference>
<reference evidence="2 3" key="1">
    <citation type="journal article" date="2018" name="Front. Microbiol.">
        <title>Conversion of Methionine to Cysteine in Lactobacillus paracasei Depends on the Highly Mobile cysK-ctl-cysE Gene Cluster.</title>
        <authorList>
            <person name="Wuthrich D."/>
            <person name="Irmler S."/>
            <person name="Berthoud H."/>
            <person name="Guggenbuhl B."/>
            <person name="Eugster E."/>
            <person name="Bruggmann R."/>
        </authorList>
    </citation>
    <scope>NUCLEOTIDE SEQUENCE [LARGE SCALE GENOMIC DNA]</scope>
    <source>
        <strain evidence="2 3">FAM18172</strain>
    </source>
</reference>
<accession>A0A422M3S7</accession>
<dbReference type="EMBL" id="LKFU01000112">
    <property type="protein sequence ID" value="RND81829.1"/>
    <property type="molecule type" value="Genomic_DNA"/>
</dbReference>
<organism evidence="2 3">
    <name type="scientific">Lacticaseibacillus paracasei</name>
    <name type="common">Lactobacillus paracasei</name>
    <dbReference type="NCBI Taxonomy" id="1597"/>
    <lineage>
        <taxon>Bacteria</taxon>
        <taxon>Bacillati</taxon>
        <taxon>Bacillota</taxon>
        <taxon>Bacilli</taxon>
        <taxon>Lactobacillales</taxon>
        <taxon>Lactobacillaceae</taxon>
        <taxon>Lacticaseibacillus</taxon>
    </lineage>
</organism>
<dbReference type="RefSeq" id="WP_003586097.1">
    <property type="nucleotide sequence ID" value="NC_014334.2"/>
</dbReference>
<dbReference type="KEGG" id="lcz:LCAZH_1013"/>
<reference evidence="1" key="2">
    <citation type="submission" date="2023-06" db="EMBL/GenBank/DDBJ databases">
        <title>Draft Genome Sequences of lactic acid bacteria strains isolated from fermented milk products.</title>
        <authorList>
            <person name="Elcheninov A.G."/>
            <person name="Klyukina A."/>
            <person name="Zayulina K.S."/>
            <person name="Gavirova L.A."/>
            <person name="Shcherbakova P.A."/>
            <person name="Shestakov A.I."/>
            <person name="Kublanov I.V."/>
            <person name="Kochetkova T.V."/>
        </authorList>
    </citation>
    <scope>NUCLEOTIDE SEQUENCE</scope>
    <source>
        <strain evidence="1">TOM.1374</strain>
    </source>
</reference>
<dbReference type="EMBL" id="JAUCBG010000017">
    <property type="protein sequence ID" value="MDM7454939.1"/>
    <property type="molecule type" value="Genomic_DNA"/>
</dbReference>
<evidence type="ECO:0000313" key="2">
    <source>
        <dbReference type="EMBL" id="RND81829.1"/>
    </source>
</evidence>
<dbReference type="InterPro" id="IPR006450">
    <property type="entry name" value="Phage_HK97_gp6-like"/>
</dbReference>
<comment type="caution">
    <text evidence="2">The sequence shown here is derived from an EMBL/GenBank/DDBJ whole genome shotgun (WGS) entry which is preliminary data.</text>
</comment>
<dbReference type="Proteomes" id="UP001231451">
    <property type="component" value="Unassembled WGS sequence"/>
</dbReference>
<sequence>MSVTTEDLKKALRISHSEDDAMLSAYLLTAKQFVISAVDQTLTDENFGDDPRFDFAVSLLAQHWYINRGVDGATYVPDSVVSMIQQLRGVDYATGK</sequence>
<dbReference type="AlphaFoldDB" id="A0A422M3S7"/>
<dbReference type="Gene3D" id="1.10.3230.30">
    <property type="entry name" value="Phage gp6-like head-tail connector protein"/>
    <property type="match status" value="1"/>
</dbReference>